<organism evidence="1 2">
    <name type="scientific">Melastoma candidum</name>
    <dbReference type="NCBI Taxonomy" id="119954"/>
    <lineage>
        <taxon>Eukaryota</taxon>
        <taxon>Viridiplantae</taxon>
        <taxon>Streptophyta</taxon>
        <taxon>Embryophyta</taxon>
        <taxon>Tracheophyta</taxon>
        <taxon>Spermatophyta</taxon>
        <taxon>Magnoliopsida</taxon>
        <taxon>eudicotyledons</taxon>
        <taxon>Gunneridae</taxon>
        <taxon>Pentapetalae</taxon>
        <taxon>rosids</taxon>
        <taxon>malvids</taxon>
        <taxon>Myrtales</taxon>
        <taxon>Melastomataceae</taxon>
        <taxon>Melastomatoideae</taxon>
        <taxon>Melastomateae</taxon>
        <taxon>Melastoma</taxon>
    </lineage>
</organism>
<evidence type="ECO:0000313" key="1">
    <source>
        <dbReference type="EMBL" id="KAI4339983.1"/>
    </source>
</evidence>
<reference evidence="2" key="1">
    <citation type="journal article" date="2023" name="Front. Plant Sci.">
        <title>Chromosomal-level genome assembly of Melastoma candidum provides insights into trichome evolution.</title>
        <authorList>
            <person name="Zhong Y."/>
            <person name="Wu W."/>
            <person name="Sun C."/>
            <person name="Zou P."/>
            <person name="Liu Y."/>
            <person name="Dai S."/>
            <person name="Zhou R."/>
        </authorList>
    </citation>
    <scope>NUCLEOTIDE SEQUENCE [LARGE SCALE GENOMIC DNA]</scope>
</reference>
<dbReference type="Proteomes" id="UP001057402">
    <property type="component" value="Chromosome 7"/>
</dbReference>
<dbReference type="EMBL" id="CM042886">
    <property type="protein sequence ID" value="KAI4339983.1"/>
    <property type="molecule type" value="Genomic_DNA"/>
</dbReference>
<keyword evidence="2" id="KW-1185">Reference proteome</keyword>
<evidence type="ECO:0000313" key="2">
    <source>
        <dbReference type="Proteomes" id="UP001057402"/>
    </source>
</evidence>
<sequence>MHSKKSIYKESSEKFGAAVLEEKAARGLLKSKRQDVDLVQNEINKVKNAMSLGEIEAEICGMEHSIQHETLPLKEERELAALNKREETEERLKVLKKDADSLRENCMKAEAITKATKKIYYDDGEKLRELQTRFKEADEIRQDAYMQLHSLKKELYEKNKPFWNFVFNRLRLLWSMEQKQRAVEVESSADKALRKDADKKKHQPKAKNTIKAPPEIETVLASLDRNEIPEKAKEPEVTEEEQEQARKAEELRRKEEAEKLLEQRRQEEKVKEKEALERKRRNAERASARAAQKAQKEAEQKEKKREKRARKKERRRLGGGNALSDDVPEGESPVPSEGPVEATPAEVEIREKAAPTRRPAKASHFTKQTKIDPIPAPLRNRAKRKMQLWMWVLAVALLVLALFLAGNARNLF</sequence>
<name>A0ACB9NU06_9MYRT</name>
<accession>A0ACB9NU06</accession>
<protein>
    <submittedName>
        <fullName evidence="1">Uncharacterized protein</fullName>
    </submittedName>
</protein>
<comment type="caution">
    <text evidence="1">The sequence shown here is derived from an EMBL/GenBank/DDBJ whole genome shotgun (WGS) entry which is preliminary data.</text>
</comment>
<proteinExistence type="predicted"/>
<gene>
    <name evidence="1" type="ORF">MLD38_024865</name>
</gene>